<gene>
    <name evidence="3" type="ORF">DFH08DRAFT_401709</name>
</gene>
<keyword evidence="1" id="KW-0472">Membrane</keyword>
<protein>
    <submittedName>
        <fullName evidence="3">Uncharacterized protein</fullName>
    </submittedName>
</protein>
<feature type="chain" id="PRO_5042007973" evidence="2">
    <location>
        <begin position="24"/>
        <end position="579"/>
    </location>
</feature>
<keyword evidence="1" id="KW-1133">Transmembrane helix</keyword>
<evidence type="ECO:0000256" key="2">
    <source>
        <dbReference type="SAM" id="SignalP"/>
    </source>
</evidence>
<feature type="transmembrane region" description="Helical" evidence="1">
    <location>
        <begin position="84"/>
        <end position="104"/>
    </location>
</feature>
<evidence type="ECO:0000256" key="1">
    <source>
        <dbReference type="SAM" id="Phobius"/>
    </source>
</evidence>
<evidence type="ECO:0000313" key="3">
    <source>
        <dbReference type="EMBL" id="KAJ7318168.1"/>
    </source>
</evidence>
<organism evidence="3 4">
    <name type="scientific">Mycena albidolilacea</name>
    <dbReference type="NCBI Taxonomy" id="1033008"/>
    <lineage>
        <taxon>Eukaryota</taxon>
        <taxon>Fungi</taxon>
        <taxon>Dikarya</taxon>
        <taxon>Basidiomycota</taxon>
        <taxon>Agaricomycotina</taxon>
        <taxon>Agaricomycetes</taxon>
        <taxon>Agaricomycetidae</taxon>
        <taxon>Agaricales</taxon>
        <taxon>Marasmiineae</taxon>
        <taxon>Mycenaceae</taxon>
        <taxon>Mycena</taxon>
    </lineage>
</organism>
<proteinExistence type="predicted"/>
<keyword evidence="4" id="KW-1185">Reference proteome</keyword>
<reference evidence="3" key="1">
    <citation type="submission" date="2023-03" db="EMBL/GenBank/DDBJ databases">
        <title>Massive genome expansion in bonnet fungi (Mycena s.s.) driven by repeated elements and novel gene families across ecological guilds.</title>
        <authorList>
            <consortium name="Lawrence Berkeley National Laboratory"/>
            <person name="Harder C.B."/>
            <person name="Miyauchi S."/>
            <person name="Viragh M."/>
            <person name="Kuo A."/>
            <person name="Thoen E."/>
            <person name="Andreopoulos B."/>
            <person name="Lu D."/>
            <person name="Skrede I."/>
            <person name="Drula E."/>
            <person name="Henrissat B."/>
            <person name="Morin E."/>
            <person name="Kohler A."/>
            <person name="Barry K."/>
            <person name="LaButti K."/>
            <person name="Morin E."/>
            <person name="Salamov A."/>
            <person name="Lipzen A."/>
            <person name="Mereny Z."/>
            <person name="Hegedus B."/>
            <person name="Baldrian P."/>
            <person name="Stursova M."/>
            <person name="Weitz H."/>
            <person name="Taylor A."/>
            <person name="Grigoriev I.V."/>
            <person name="Nagy L.G."/>
            <person name="Martin F."/>
            <person name="Kauserud H."/>
        </authorList>
    </citation>
    <scope>NUCLEOTIDE SEQUENCE</scope>
    <source>
        <strain evidence="3">CBHHK002</strain>
    </source>
</reference>
<evidence type="ECO:0000313" key="4">
    <source>
        <dbReference type="Proteomes" id="UP001218218"/>
    </source>
</evidence>
<feature type="signal peptide" evidence="2">
    <location>
        <begin position="1"/>
        <end position="23"/>
    </location>
</feature>
<accession>A0AAD7EED7</accession>
<dbReference type="Proteomes" id="UP001218218">
    <property type="component" value="Unassembled WGS sequence"/>
</dbReference>
<feature type="transmembrane region" description="Helical" evidence="1">
    <location>
        <begin position="438"/>
        <end position="461"/>
    </location>
</feature>
<feature type="transmembrane region" description="Helical" evidence="1">
    <location>
        <begin position="194"/>
        <end position="216"/>
    </location>
</feature>
<keyword evidence="2" id="KW-0732">Signal</keyword>
<sequence length="579" mass="63706">MPAAMTMHSYVCLWLAFIIPVLGVNFDTCLAEVRSGQWGPVGGTDNHGRPSNISTATAITYELCVAACGSGQADFQWNIFSQQFSAWLLPYLALVSQLPFGAVARLDNLMSMLLTVGSPTLAAYSLALTVLNGHWIAQRFSGVSYPNVRNAVRILSSLQQSPLQVNTDDSLLASLVVLHSNDEFWEELTEWLNFVHTWSISAVASILWVITAYVFTVVDSFTGVVTFSTLNANGQAVGSIFLWLLPIVVGWLQISPKCDSERVNQAMDKANKIAYVATLDGEPTLASNKSNKRAIYLRKGAGEIHRDEQCTPPIYNYARFLPWTLAVENVYYAFREASERSNSYQPVDSAKGWEKGDRNMRVHYLNRSGSQAQVTAYVRTEPPEIYPRHRSRWGSGVVSRFLLAALVALCLTWGTTGAAILVAFFTPTKGLACRSGSYLIYGINSTLVWIMMVTSSVLAHYSTFTVSVKGRYFHTRSTRLAGVLSIFLRRLGKVLASINTIWIVLACLFQFGSFFDRCWCDSSVFYLGTKNAYNVIDVAPEDVAALNAPWIGGVALASGCAVLFMGFVNVLINPALPAD</sequence>
<feature type="transmembrane region" description="Helical" evidence="1">
    <location>
        <begin position="236"/>
        <end position="254"/>
    </location>
</feature>
<comment type="caution">
    <text evidence="3">The sequence shown here is derived from an EMBL/GenBank/DDBJ whole genome shotgun (WGS) entry which is preliminary data.</text>
</comment>
<feature type="transmembrane region" description="Helical" evidence="1">
    <location>
        <begin position="401"/>
        <end position="426"/>
    </location>
</feature>
<dbReference type="AlphaFoldDB" id="A0AAD7EED7"/>
<keyword evidence="1" id="KW-0812">Transmembrane</keyword>
<name>A0AAD7EED7_9AGAR</name>
<feature type="transmembrane region" description="Helical" evidence="1">
    <location>
        <begin position="550"/>
        <end position="572"/>
    </location>
</feature>
<feature type="transmembrane region" description="Helical" evidence="1">
    <location>
        <begin position="494"/>
        <end position="515"/>
    </location>
</feature>
<dbReference type="EMBL" id="JARIHO010000059">
    <property type="protein sequence ID" value="KAJ7318168.1"/>
    <property type="molecule type" value="Genomic_DNA"/>
</dbReference>